<feature type="non-terminal residue" evidence="4">
    <location>
        <position position="1"/>
    </location>
</feature>
<dbReference type="Pfam" id="PF00400">
    <property type="entry name" value="WD40"/>
    <property type="match status" value="5"/>
</dbReference>
<dbReference type="InterPro" id="IPR036322">
    <property type="entry name" value="WD40_repeat_dom_sf"/>
</dbReference>
<protein>
    <recommendedName>
        <fullName evidence="6">WD_REPEATS_REGION domain-containing protein</fullName>
    </recommendedName>
</protein>
<dbReference type="InterPro" id="IPR019775">
    <property type="entry name" value="WD40_repeat_CS"/>
</dbReference>
<dbReference type="PANTHER" id="PTHR19848:SF8">
    <property type="entry name" value="F-BOX AND WD REPEAT DOMAIN CONTAINING 7"/>
    <property type="match status" value="1"/>
</dbReference>
<reference evidence="4 5" key="1">
    <citation type="submission" date="2020-02" db="EMBL/GenBank/DDBJ databases">
        <title>Draft genome sequence of Haematococcus lacustris strain NIES-144.</title>
        <authorList>
            <person name="Morimoto D."/>
            <person name="Nakagawa S."/>
            <person name="Yoshida T."/>
            <person name="Sawayama S."/>
        </authorList>
    </citation>
    <scope>NUCLEOTIDE SEQUENCE [LARGE SCALE GENOMIC DNA]</scope>
    <source>
        <strain evidence="4 5">NIES-144</strain>
    </source>
</reference>
<name>A0A699ZAC3_HAELA</name>
<dbReference type="SUPFAM" id="SSF50978">
    <property type="entry name" value="WD40 repeat-like"/>
    <property type="match status" value="1"/>
</dbReference>
<evidence type="ECO:0000313" key="5">
    <source>
        <dbReference type="Proteomes" id="UP000485058"/>
    </source>
</evidence>
<evidence type="ECO:0000256" key="2">
    <source>
        <dbReference type="ARBA" id="ARBA00022737"/>
    </source>
</evidence>
<feature type="repeat" description="WD" evidence="3">
    <location>
        <begin position="870"/>
        <end position="902"/>
    </location>
</feature>
<gene>
    <name evidence="4" type="ORF">HaLaN_15154</name>
</gene>
<accession>A0A699ZAC3</accession>
<evidence type="ECO:0000313" key="4">
    <source>
        <dbReference type="EMBL" id="GFH18360.1"/>
    </source>
</evidence>
<evidence type="ECO:0000256" key="3">
    <source>
        <dbReference type="PROSITE-ProRule" id="PRU00221"/>
    </source>
</evidence>
<dbReference type="PROSITE" id="PS50294">
    <property type="entry name" value="WD_REPEATS_REGION"/>
    <property type="match status" value="2"/>
</dbReference>
<feature type="repeat" description="WD" evidence="3">
    <location>
        <begin position="168"/>
        <end position="201"/>
    </location>
</feature>
<dbReference type="InterPro" id="IPR001680">
    <property type="entry name" value="WD40_rpt"/>
</dbReference>
<dbReference type="InterPro" id="IPR011047">
    <property type="entry name" value="Quinoprotein_ADH-like_sf"/>
</dbReference>
<dbReference type="AlphaFoldDB" id="A0A699ZAC3"/>
<proteinExistence type="predicted"/>
<dbReference type="Proteomes" id="UP000485058">
    <property type="component" value="Unassembled WGS sequence"/>
</dbReference>
<dbReference type="EMBL" id="BLLF01001290">
    <property type="protein sequence ID" value="GFH18360.1"/>
    <property type="molecule type" value="Genomic_DNA"/>
</dbReference>
<evidence type="ECO:0008006" key="6">
    <source>
        <dbReference type="Google" id="ProtNLM"/>
    </source>
</evidence>
<keyword evidence="1 3" id="KW-0853">WD repeat</keyword>
<dbReference type="InterPro" id="IPR015943">
    <property type="entry name" value="WD40/YVTN_repeat-like_dom_sf"/>
</dbReference>
<dbReference type="Gene3D" id="2.130.10.10">
    <property type="entry name" value="YVTN repeat-like/Quinoprotein amine dehydrogenase"/>
    <property type="match status" value="4"/>
</dbReference>
<evidence type="ECO:0000256" key="1">
    <source>
        <dbReference type="ARBA" id="ARBA00022574"/>
    </source>
</evidence>
<sequence length="981" mass="104536">MAEKDADVENGRVAGPRPAGWASAALKGLRTSLRPQSGHGELLEAGNGSCHASMKSSISRVASMKPGASSTGGLMGPNTVFSGGAESIVSAVKSMRRASMIMQHAHGGNNAPALGAKSGSLASYFYAPHPTPGTGITISPDGDYMIRFGYGPDMRLMRTSTGSVAATLSQSVGHVRFATFSSDGEYIVAATDDCRLLVWNVPLAVSGGRAAKSLVANIDVGLEPLAYCLLSPNKQTVLSCDDDGQLELWSVKQGVMVRRFDVSFAAKRARFSPDGSHIIACSDFDIQVALCNVETGEVLHAETFDELMECRNKASYCISEDGSKVLVYVTDHCYSYNVAIFDTQTLSFQKLMVSGGSLVHAEFSEDGADFVVTGRDDKIHVYDTVTGTLVVTLAGHRSDVLYCHVTSDRRHAISGDNSGHVMLWDVDRGECILRMQAHHAPVLWCGITKDCSRAVTLDNEGHAYLWFLDAQVVFDVLRQQSDQLCCLDMVPGTQSMVVGYSDGLVKCWRSSYGAISMHWSLNKHDGKAIECVAVSPNAQLTASASQSGLIVVAQVSTGAVLAELRELSSRVTSLAFAADSSVLVSAAQDGAIVVWSTASLSTQAPLHRLRVPGDAEIKTCAVTITGGMLVAGCTNGCVYAFSLHTGALQYSLATEVPLRTVIFSTCGKLIATGAADGNVRLYDANTGALKSYFVGNASTLNTLFFQGTIVGQGVDSSLVSVCARQAVTWDMAKGSKSKVADFVADLNGLFHNSTMSNRMFVNHHGLSLFDPLLEAALYDMREYEKHPGDSFLFRDGTAHITGGVHHQPMVMFTPPSTTVHMLVGENGGARSLDFSADGHMLISGNLRGELTIFNVVILWDWRTQSQLALLTGHQAPVMSVDMSLNGTVMVSGDKDGMLIVWDAVVLVPQQIVAAHEGPVLCCSVSPDGSRVRPALTTLLSMSALLLTPLPRPPPATLMSTLLTSELLFHNPHQPPSSLVPV</sequence>
<dbReference type="PROSITE" id="PS00678">
    <property type="entry name" value="WD_REPEATS_1"/>
    <property type="match status" value="1"/>
</dbReference>
<dbReference type="SUPFAM" id="SSF50998">
    <property type="entry name" value="Quinoprotein alcohol dehydrogenase-like"/>
    <property type="match status" value="1"/>
</dbReference>
<keyword evidence="2" id="KW-0677">Repeat</keyword>
<keyword evidence="5" id="KW-1185">Reference proteome</keyword>
<dbReference type="PROSITE" id="PS50082">
    <property type="entry name" value="WD_REPEATS_2"/>
    <property type="match status" value="4"/>
</dbReference>
<dbReference type="PANTHER" id="PTHR19848">
    <property type="entry name" value="WD40 REPEAT PROTEIN"/>
    <property type="match status" value="1"/>
</dbReference>
<dbReference type="SMART" id="SM00320">
    <property type="entry name" value="WD40"/>
    <property type="match status" value="14"/>
</dbReference>
<comment type="caution">
    <text evidence="4">The sequence shown here is derived from an EMBL/GenBank/DDBJ whole genome shotgun (WGS) entry which is preliminary data.</text>
</comment>
<organism evidence="4 5">
    <name type="scientific">Haematococcus lacustris</name>
    <name type="common">Green alga</name>
    <name type="synonym">Haematococcus pluvialis</name>
    <dbReference type="NCBI Taxonomy" id="44745"/>
    <lineage>
        <taxon>Eukaryota</taxon>
        <taxon>Viridiplantae</taxon>
        <taxon>Chlorophyta</taxon>
        <taxon>core chlorophytes</taxon>
        <taxon>Chlorophyceae</taxon>
        <taxon>CS clade</taxon>
        <taxon>Chlamydomonadales</taxon>
        <taxon>Haematococcaceae</taxon>
        <taxon>Haematococcus</taxon>
    </lineage>
</organism>
<feature type="repeat" description="WD" evidence="3">
    <location>
        <begin position="564"/>
        <end position="605"/>
    </location>
</feature>
<feature type="repeat" description="WD" evidence="3">
    <location>
        <begin position="393"/>
        <end position="434"/>
    </location>
</feature>